<evidence type="ECO:0000256" key="6">
    <source>
        <dbReference type="HAMAP-Rule" id="MF_00006"/>
    </source>
</evidence>
<dbReference type="HAMAP" id="MF_00006">
    <property type="entry name" value="Arg_succ_lyase"/>
    <property type="match status" value="1"/>
</dbReference>
<dbReference type="UniPathway" id="UPA00068">
    <property type="reaction ID" value="UER00114"/>
</dbReference>
<dbReference type="PRINTS" id="PR00149">
    <property type="entry name" value="FUMRATELYASE"/>
</dbReference>
<comment type="caution">
    <text evidence="9">The sequence shown here is derived from an EMBL/GenBank/DDBJ whole genome shotgun (WGS) entry which is preliminary data.</text>
</comment>
<organism evidence="9 10">
    <name type="scientific">Parasutterella muris</name>
    <dbReference type="NCBI Taxonomy" id="2565572"/>
    <lineage>
        <taxon>Bacteria</taxon>
        <taxon>Pseudomonadati</taxon>
        <taxon>Pseudomonadota</taxon>
        <taxon>Betaproteobacteria</taxon>
        <taxon>Burkholderiales</taxon>
        <taxon>Sutterellaceae</taxon>
        <taxon>Parasutterella</taxon>
    </lineage>
</organism>
<feature type="domain" description="Argininosuccinate lyase C-terminal" evidence="8">
    <location>
        <begin position="371"/>
        <end position="424"/>
    </location>
</feature>
<dbReference type="AlphaFoldDB" id="A0A6L6YFT0"/>
<evidence type="ECO:0000256" key="1">
    <source>
        <dbReference type="ARBA" id="ARBA00000985"/>
    </source>
</evidence>
<comment type="catalytic activity">
    <reaction evidence="1 6">
        <text>2-(N(omega)-L-arginino)succinate = fumarate + L-arginine</text>
        <dbReference type="Rhea" id="RHEA:24020"/>
        <dbReference type="ChEBI" id="CHEBI:29806"/>
        <dbReference type="ChEBI" id="CHEBI:32682"/>
        <dbReference type="ChEBI" id="CHEBI:57472"/>
        <dbReference type="EC" id="4.3.2.1"/>
    </reaction>
</comment>
<dbReference type="PANTHER" id="PTHR43814">
    <property type="entry name" value="ARGININOSUCCINATE LYASE"/>
    <property type="match status" value="1"/>
</dbReference>
<evidence type="ECO:0000256" key="2">
    <source>
        <dbReference type="ARBA" id="ARBA00004941"/>
    </source>
</evidence>
<protein>
    <recommendedName>
        <fullName evidence="3 6">Argininosuccinate lyase</fullName>
        <shortName evidence="6">ASAL</shortName>
        <ecNumber evidence="3 6">4.3.2.1</ecNumber>
    </recommendedName>
    <alternativeName>
        <fullName evidence="6">Arginosuccinase</fullName>
    </alternativeName>
</protein>
<gene>
    <name evidence="6 9" type="primary">argH</name>
    <name evidence="9" type="ORF">E5987_05040</name>
</gene>
<evidence type="ECO:0000256" key="5">
    <source>
        <dbReference type="ARBA" id="ARBA00023239"/>
    </source>
</evidence>
<keyword evidence="6" id="KW-0028">Amino-acid biosynthesis</keyword>
<dbReference type="Gene3D" id="1.20.200.10">
    <property type="entry name" value="Fumarase/aspartase (Central domain)"/>
    <property type="match status" value="1"/>
</dbReference>
<dbReference type="InterPro" id="IPR008948">
    <property type="entry name" value="L-Aspartase-like"/>
</dbReference>
<dbReference type="GO" id="GO:0042450">
    <property type="term" value="P:L-arginine biosynthetic process via ornithine"/>
    <property type="evidence" value="ECO:0007669"/>
    <property type="project" value="UniProtKB-UniRule"/>
</dbReference>
<dbReference type="Proteomes" id="UP000472580">
    <property type="component" value="Unassembled WGS sequence"/>
</dbReference>
<dbReference type="Gene3D" id="1.10.40.30">
    <property type="entry name" value="Fumarase/aspartase (C-terminal domain)"/>
    <property type="match status" value="1"/>
</dbReference>
<dbReference type="GO" id="GO:0005829">
    <property type="term" value="C:cytosol"/>
    <property type="evidence" value="ECO:0007669"/>
    <property type="project" value="TreeGrafter"/>
</dbReference>
<evidence type="ECO:0000259" key="7">
    <source>
        <dbReference type="Pfam" id="PF00206"/>
    </source>
</evidence>
<keyword evidence="10" id="KW-1185">Reference proteome</keyword>
<evidence type="ECO:0000313" key="9">
    <source>
        <dbReference type="EMBL" id="MVX56575.1"/>
    </source>
</evidence>
<evidence type="ECO:0000256" key="4">
    <source>
        <dbReference type="ARBA" id="ARBA00022571"/>
    </source>
</evidence>
<dbReference type="InterPro" id="IPR009049">
    <property type="entry name" value="Argininosuccinate_lyase"/>
</dbReference>
<accession>A0A6L6YFT0</accession>
<dbReference type="NCBIfam" id="TIGR00838">
    <property type="entry name" value="argH"/>
    <property type="match status" value="1"/>
</dbReference>
<proteinExistence type="inferred from homology"/>
<dbReference type="OrthoDB" id="9769623at2"/>
<keyword evidence="5 6" id="KW-0456">Lyase</keyword>
<feature type="domain" description="Fumarate lyase N-terminal" evidence="7">
    <location>
        <begin position="49"/>
        <end position="307"/>
    </location>
</feature>
<name>A0A6L6YFT0_9BURK</name>
<dbReference type="RefSeq" id="WP_160335007.1">
    <property type="nucleotide sequence ID" value="NZ_WSRP01000012.1"/>
</dbReference>
<keyword evidence="4 6" id="KW-0055">Arginine biosynthesis</keyword>
<comment type="pathway">
    <text evidence="2 6">Amino-acid biosynthesis; L-arginine biosynthesis; L-arginine from L-ornithine and carbamoyl phosphate: step 3/3.</text>
</comment>
<dbReference type="EC" id="4.3.2.1" evidence="3 6"/>
<dbReference type="InterPro" id="IPR000362">
    <property type="entry name" value="Fumarate_lyase_fam"/>
</dbReference>
<sequence>MIQGNNRGKIKQPPAAEVIKYVIEPSISAEEAERSFQNYVQCNKAHVLMLEKQGIIKTDVAAKILEVAEEMTAMGDTPSFPLRPELEEMYFNMENYLISKVGIEVGGQQHTARSRNDLYATVCRMDVRKLYLEICRLYNEMRKTIETVARNNTDAVMAGYTHLQPSEPITFAQYCSAILNGMSRDYTRIENAWNQLNLCPLGGGSMGSTTWSIDRNFTSDLLGFNAPLGNSIDAVGSRDYILEILSAFGIAANTFTRLCQDLYVWATPDYGYVEVADEVAVCSSIMPQKKNPWTLEHVKGKSSNVEGCCVAAWMVMKNTPYTHNNESSGEGPTLLWTAFNEMKACIELLNVTFRGIKLNKKLMVQTATNNFCTMAELANTLVRADGISFRTAHDIVAHVVNHMLEHNKKASEIDVAVIAPIAKNLFGIDTKVTNEQIQLGLDPVKNAYSKNSLGGSAPEEVVRQLDELHLGIQENEKIVEQRYGQLNDAKERTEAKIQELFARSK</sequence>
<dbReference type="InterPro" id="IPR022761">
    <property type="entry name" value="Fumarate_lyase_N"/>
</dbReference>
<evidence type="ECO:0000313" key="10">
    <source>
        <dbReference type="Proteomes" id="UP000472580"/>
    </source>
</evidence>
<evidence type="ECO:0000259" key="8">
    <source>
        <dbReference type="Pfam" id="PF14698"/>
    </source>
</evidence>
<dbReference type="PRINTS" id="PR00145">
    <property type="entry name" value="ARGSUCLYASE"/>
</dbReference>
<dbReference type="InterPro" id="IPR029419">
    <property type="entry name" value="Arg_succ_lyase_C"/>
</dbReference>
<dbReference type="PANTHER" id="PTHR43814:SF1">
    <property type="entry name" value="ARGININOSUCCINATE LYASE"/>
    <property type="match status" value="1"/>
</dbReference>
<comment type="subcellular location">
    <subcellularLocation>
        <location evidence="6">Cytoplasm</location>
    </subcellularLocation>
</comment>
<dbReference type="InterPro" id="IPR024083">
    <property type="entry name" value="Fumarase/histidase_N"/>
</dbReference>
<dbReference type="Pfam" id="PF00206">
    <property type="entry name" value="Lyase_1"/>
    <property type="match status" value="1"/>
</dbReference>
<reference evidence="9 10" key="1">
    <citation type="submission" date="2019-12" db="EMBL/GenBank/DDBJ databases">
        <title>Microbes associate with the intestines of laboratory mice.</title>
        <authorList>
            <person name="Navarre W."/>
            <person name="Wong E."/>
        </authorList>
    </citation>
    <scope>NUCLEOTIDE SEQUENCE [LARGE SCALE GENOMIC DNA]</scope>
    <source>
        <strain evidence="9 10">NM82_D38</strain>
    </source>
</reference>
<evidence type="ECO:0000256" key="3">
    <source>
        <dbReference type="ARBA" id="ARBA00012338"/>
    </source>
</evidence>
<keyword evidence="6" id="KW-0963">Cytoplasm</keyword>
<dbReference type="SUPFAM" id="SSF48557">
    <property type="entry name" value="L-aspartase-like"/>
    <property type="match status" value="1"/>
</dbReference>
<dbReference type="Gene3D" id="1.10.275.10">
    <property type="entry name" value="Fumarase/aspartase (N-terminal domain)"/>
    <property type="match status" value="1"/>
</dbReference>
<dbReference type="CDD" id="cd01359">
    <property type="entry name" value="Argininosuccinate_lyase"/>
    <property type="match status" value="1"/>
</dbReference>
<dbReference type="EMBL" id="WSRP01000012">
    <property type="protein sequence ID" value="MVX56575.1"/>
    <property type="molecule type" value="Genomic_DNA"/>
</dbReference>
<dbReference type="GO" id="GO:0004056">
    <property type="term" value="F:argininosuccinate lyase activity"/>
    <property type="evidence" value="ECO:0007669"/>
    <property type="project" value="UniProtKB-UniRule"/>
</dbReference>
<dbReference type="Pfam" id="PF14698">
    <property type="entry name" value="ASL_C2"/>
    <property type="match status" value="1"/>
</dbReference>
<comment type="similarity">
    <text evidence="6">Belongs to the lyase 1 family. Argininosuccinate lyase subfamily.</text>
</comment>